<organism evidence="2 3">
    <name type="scientific">Rubripirellula reticaptiva</name>
    <dbReference type="NCBI Taxonomy" id="2528013"/>
    <lineage>
        <taxon>Bacteria</taxon>
        <taxon>Pseudomonadati</taxon>
        <taxon>Planctomycetota</taxon>
        <taxon>Planctomycetia</taxon>
        <taxon>Pirellulales</taxon>
        <taxon>Pirellulaceae</taxon>
        <taxon>Rubripirellula</taxon>
    </lineage>
</organism>
<feature type="transmembrane region" description="Helical" evidence="1">
    <location>
        <begin position="534"/>
        <end position="551"/>
    </location>
</feature>
<feature type="transmembrane region" description="Helical" evidence="1">
    <location>
        <begin position="511"/>
        <end position="529"/>
    </location>
</feature>
<dbReference type="RefSeq" id="WP_146536740.1">
    <property type="nucleotide sequence ID" value="NZ_SJPX01000005.1"/>
</dbReference>
<protein>
    <recommendedName>
        <fullName evidence="4">DUF4350 domain-containing protein</fullName>
    </recommendedName>
</protein>
<dbReference type="PROSITE" id="PS51257">
    <property type="entry name" value="PROKAR_LIPOPROTEIN"/>
    <property type="match status" value="1"/>
</dbReference>
<proteinExistence type="predicted"/>
<dbReference type="OrthoDB" id="222878at2"/>
<dbReference type="EMBL" id="SJPX01000005">
    <property type="protein sequence ID" value="TWU48372.1"/>
    <property type="molecule type" value="Genomic_DNA"/>
</dbReference>
<accession>A0A5C6EH95</accession>
<keyword evidence="1" id="KW-1133">Transmembrane helix</keyword>
<keyword evidence="3" id="KW-1185">Reference proteome</keyword>
<keyword evidence="1" id="KW-0472">Membrane</keyword>
<dbReference type="AlphaFoldDB" id="A0A5C6EH95"/>
<dbReference type="SUPFAM" id="SSF52317">
    <property type="entry name" value="Class I glutamine amidotransferase-like"/>
    <property type="match status" value="1"/>
</dbReference>
<gene>
    <name evidence="2" type="ORF">Poly59_52190</name>
</gene>
<dbReference type="Proteomes" id="UP000317977">
    <property type="component" value="Unassembled WGS sequence"/>
</dbReference>
<evidence type="ECO:0000313" key="2">
    <source>
        <dbReference type="EMBL" id="TWU48372.1"/>
    </source>
</evidence>
<evidence type="ECO:0000313" key="3">
    <source>
        <dbReference type="Proteomes" id="UP000317977"/>
    </source>
</evidence>
<keyword evidence="1" id="KW-0812">Transmembrane</keyword>
<sequence>MPRLSFLIALLCVPLIVGCDGCRRDPTLDKDKDAEELPRDAFTTYSPDPFPSVGLLADGGVPAGRAIKPGHWISASVSIKSNLDDSRGELVCTANAQGIDFSTGDSMEGRNRFTAVPSSRPIVLPKGQLRRFDYRLLTPVTGGNAKKTYSLSGKFVPSGRAVPVNVPTMPFIAMQPEEYFFVVLTNRPERFAKLRKADWIKPYRDEFDFPIAGANYRVITASTKDLLPIADTMLDWTNTAVLVWDNVTDDVLTPDQRTAIADWIRFGGKLIVNGPDASDALGRSAFRDVLAFQPSGNIELDPQAGESLLKGWQVKTDRSTSKQIEILKSQSGRVAVDGPLAVGATLLENSGGLIAKRQVGRGSVTQTRFDVTSDWVVDWESFDSFFNNAILDRPHRRYSASEGQAEGGGMATRQYDAVTGSVTSDAAMNTQFRIATRDAKILTASPEKPTNAPENLSSSLTYQTDPFTRIDPSTGISGWTDSSDLVEACSQILRNESGIEIPKSSLVVRSLGYYLLILVPLNFIIFRLMGRLEYAWLAVPVIAIVGAIWVARSAQLDIGFARSQTEIAVLEMQPSYPRAHLTRIDAIYNSLSSTYRFDFKTIDGCASPMRNVLSQSDAGNPMFSTSYNEGPSLSGMAVGSNQVRMVHAEQIVDVGGGIRLDSSGKLVNGSPLEILDSYVIEKDAEGNIRVAVVGLVSPQSATTLRYLDWPEVNVSDELPMQTALLIRQLTLPSSIPSGSTRLVGRVSDAIDGMTITPKATQTLAQTIVLAHLKHAPLKPGQPDVNLKSDVSKRR</sequence>
<evidence type="ECO:0008006" key="4">
    <source>
        <dbReference type="Google" id="ProtNLM"/>
    </source>
</evidence>
<name>A0A5C6EH95_9BACT</name>
<comment type="caution">
    <text evidence="2">The sequence shown here is derived from an EMBL/GenBank/DDBJ whole genome shotgun (WGS) entry which is preliminary data.</text>
</comment>
<evidence type="ECO:0000256" key="1">
    <source>
        <dbReference type="SAM" id="Phobius"/>
    </source>
</evidence>
<dbReference type="InterPro" id="IPR029062">
    <property type="entry name" value="Class_I_gatase-like"/>
</dbReference>
<reference evidence="2 3" key="1">
    <citation type="submission" date="2019-02" db="EMBL/GenBank/DDBJ databases">
        <title>Deep-cultivation of Planctomycetes and their phenomic and genomic characterization uncovers novel biology.</title>
        <authorList>
            <person name="Wiegand S."/>
            <person name="Jogler M."/>
            <person name="Boedeker C."/>
            <person name="Pinto D."/>
            <person name="Vollmers J."/>
            <person name="Rivas-Marin E."/>
            <person name="Kohn T."/>
            <person name="Peeters S.H."/>
            <person name="Heuer A."/>
            <person name="Rast P."/>
            <person name="Oberbeckmann S."/>
            <person name="Bunk B."/>
            <person name="Jeske O."/>
            <person name="Meyerdierks A."/>
            <person name="Storesund J.E."/>
            <person name="Kallscheuer N."/>
            <person name="Luecker S."/>
            <person name="Lage O.M."/>
            <person name="Pohl T."/>
            <person name="Merkel B.J."/>
            <person name="Hornburger P."/>
            <person name="Mueller R.-W."/>
            <person name="Bruemmer F."/>
            <person name="Labrenz M."/>
            <person name="Spormann A.M."/>
            <person name="Op Den Camp H."/>
            <person name="Overmann J."/>
            <person name="Amann R."/>
            <person name="Jetten M.S.M."/>
            <person name="Mascher T."/>
            <person name="Medema M.H."/>
            <person name="Devos D.P."/>
            <person name="Kaster A.-K."/>
            <person name="Ovreas L."/>
            <person name="Rohde M."/>
            <person name="Galperin M.Y."/>
            <person name="Jogler C."/>
        </authorList>
    </citation>
    <scope>NUCLEOTIDE SEQUENCE [LARGE SCALE GENOMIC DNA]</scope>
    <source>
        <strain evidence="2 3">Poly59</strain>
    </source>
</reference>
<dbReference type="Gene3D" id="3.40.50.880">
    <property type="match status" value="1"/>
</dbReference>